<evidence type="ECO:0000256" key="1">
    <source>
        <dbReference type="ARBA" id="ARBA00007664"/>
    </source>
</evidence>
<accession>R9PSY5</accession>
<reference evidence="6" key="1">
    <citation type="journal article" date="2013" name="Genome Announc.">
        <title>Draft Genome Sequence of Agarivorans albus Strain MKT 106T, an Agarolytic Marine Bacterium.</title>
        <authorList>
            <person name="Yasuike M."/>
            <person name="Nakamura Y."/>
            <person name="Kai W."/>
            <person name="Fujiwara A."/>
            <person name="Fukui Y."/>
            <person name="Satomi M."/>
            <person name="Sano M."/>
        </authorList>
    </citation>
    <scope>NUCLEOTIDE SEQUENCE [LARGE SCALE GENOMIC DNA]</scope>
</reference>
<dbReference type="PANTHER" id="PTHR24276:SF98">
    <property type="entry name" value="FI18310P1-RELATED"/>
    <property type="match status" value="1"/>
</dbReference>
<keyword evidence="6" id="KW-0812">Transmembrane</keyword>
<dbReference type="PROSITE" id="PS50240">
    <property type="entry name" value="TRYPSIN_DOM"/>
    <property type="match status" value="1"/>
</dbReference>
<name>R9PSY5_AGAAL</name>
<keyword evidence="2" id="KW-1015">Disulfide bond</keyword>
<dbReference type="InterPro" id="IPR001314">
    <property type="entry name" value="Peptidase_S1A"/>
</dbReference>
<organism evidence="6 7">
    <name type="scientific">Agarivorans albus MKT 106</name>
    <dbReference type="NCBI Taxonomy" id="1331007"/>
    <lineage>
        <taxon>Bacteria</taxon>
        <taxon>Pseudomonadati</taxon>
        <taxon>Pseudomonadota</taxon>
        <taxon>Gammaproteobacteria</taxon>
        <taxon>Alteromonadales</taxon>
        <taxon>Alteromonadaceae</taxon>
        <taxon>Agarivorans</taxon>
    </lineage>
</organism>
<dbReference type="SMART" id="SM00020">
    <property type="entry name" value="Tryp_SPc"/>
    <property type="match status" value="1"/>
</dbReference>
<comment type="caution">
    <text evidence="6">The sequence shown here is derived from an EMBL/GenBank/DDBJ whole genome shotgun (WGS) entry which is preliminary data.</text>
</comment>
<dbReference type="EC" id="3.4.21.-" evidence="6"/>
<comment type="similarity">
    <text evidence="1">Belongs to the peptidase S1 family.</text>
</comment>
<dbReference type="InterPro" id="IPR043504">
    <property type="entry name" value="Peptidase_S1_PA_chymotrypsin"/>
</dbReference>
<keyword evidence="4" id="KW-0732">Signal</keyword>
<sequence length="311" mass="33434">MWLVVLSFLLGVSTSLKAESDIVPFIVGGNDAPANYPWMAQVFLGSSRCGGVLIGERWVLTAAHCTYDSSRLNRTIAASEVKVLLGNYQFANSAHPDALQVSEVYQHPSYVNPSDSGPAFDYDVSLLRLTEAQSVTPVILNANKVTDALNIGGFMQVIGFGRTNTDPLNPIYPDVLQQGNLSLISESRCEDEWSASSITDQMFCAYGTNQDACSGDSGGPVFIEEQEQHRLLGLVSWGNLSCQGSAGVYADIGTVCTWITDTASIAGNSSLNCSIADTPSSSGGGASWWLLILGLPLWLLRRPSKAQHFKR</sequence>
<keyword evidence="3 6" id="KW-0645">Protease</keyword>
<dbReference type="GO" id="GO:0004252">
    <property type="term" value="F:serine-type endopeptidase activity"/>
    <property type="evidence" value="ECO:0007669"/>
    <property type="project" value="InterPro"/>
</dbReference>
<dbReference type="InterPro" id="IPR001254">
    <property type="entry name" value="Trypsin_dom"/>
</dbReference>
<protein>
    <submittedName>
        <fullName evidence="6">Transmembrane protease</fullName>
        <ecNumber evidence="6">3.4.21.-</ecNumber>
    </submittedName>
</protein>
<dbReference type="Pfam" id="PF00089">
    <property type="entry name" value="Trypsin"/>
    <property type="match status" value="1"/>
</dbReference>
<evidence type="ECO:0000256" key="4">
    <source>
        <dbReference type="SAM" id="SignalP"/>
    </source>
</evidence>
<keyword evidence="3" id="KW-0720">Serine protease</keyword>
<gene>
    <name evidence="6" type="ORF">AALB_1561</name>
</gene>
<dbReference type="PROSITE" id="PS00134">
    <property type="entry name" value="TRYPSIN_HIS"/>
    <property type="match status" value="1"/>
</dbReference>
<dbReference type="InterPro" id="IPR033116">
    <property type="entry name" value="TRYPSIN_SER"/>
</dbReference>
<dbReference type="EMBL" id="BARX01000008">
    <property type="protein sequence ID" value="GAD01481.1"/>
    <property type="molecule type" value="Genomic_DNA"/>
</dbReference>
<dbReference type="PRINTS" id="PR00722">
    <property type="entry name" value="CHYMOTRYPSIN"/>
</dbReference>
<evidence type="ECO:0000313" key="6">
    <source>
        <dbReference type="EMBL" id="GAD01481.1"/>
    </source>
</evidence>
<dbReference type="Gene3D" id="2.40.10.10">
    <property type="entry name" value="Trypsin-like serine proteases"/>
    <property type="match status" value="1"/>
</dbReference>
<feature type="domain" description="Peptidase S1" evidence="5">
    <location>
        <begin position="26"/>
        <end position="264"/>
    </location>
</feature>
<feature type="signal peptide" evidence="4">
    <location>
        <begin position="1"/>
        <end position="18"/>
    </location>
</feature>
<dbReference type="Proteomes" id="UP000014461">
    <property type="component" value="Unassembled WGS sequence"/>
</dbReference>
<dbReference type="InterPro" id="IPR018114">
    <property type="entry name" value="TRYPSIN_HIS"/>
</dbReference>
<keyword evidence="3 6" id="KW-0378">Hydrolase</keyword>
<dbReference type="AlphaFoldDB" id="R9PSY5"/>
<evidence type="ECO:0000259" key="5">
    <source>
        <dbReference type="PROSITE" id="PS50240"/>
    </source>
</evidence>
<evidence type="ECO:0000313" key="7">
    <source>
        <dbReference type="Proteomes" id="UP000014461"/>
    </source>
</evidence>
<dbReference type="PROSITE" id="PS00135">
    <property type="entry name" value="TRYPSIN_SER"/>
    <property type="match status" value="1"/>
</dbReference>
<keyword evidence="6" id="KW-0472">Membrane</keyword>
<dbReference type="STRING" id="1331007.AALB_1561"/>
<proteinExistence type="inferred from homology"/>
<evidence type="ECO:0000256" key="2">
    <source>
        <dbReference type="ARBA" id="ARBA00023157"/>
    </source>
</evidence>
<dbReference type="InterPro" id="IPR009003">
    <property type="entry name" value="Peptidase_S1_PA"/>
</dbReference>
<keyword evidence="7" id="KW-1185">Reference proteome</keyword>
<dbReference type="InterPro" id="IPR050430">
    <property type="entry name" value="Peptidase_S1"/>
</dbReference>
<dbReference type="CDD" id="cd00190">
    <property type="entry name" value="Tryp_SPc"/>
    <property type="match status" value="1"/>
</dbReference>
<feature type="chain" id="PRO_5004488290" evidence="4">
    <location>
        <begin position="19"/>
        <end position="311"/>
    </location>
</feature>
<evidence type="ECO:0000256" key="3">
    <source>
        <dbReference type="RuleBase" id="RU363034"/>
    </source>
</evidence>
<dbReference type="GO" id="GO:0006508">
    <property type="term" value="P:proteolysis"/>
    <property type="evidence" value="ECO:0007669"/>
    <property type="project" value="UniProtKB-KW"/>
</dbReference>
<dbReference type="PANTHER" id="PTHR24276">
    <property type="entry name" value="POLYSERASE-RELATED"/>
    <property type="match status" value="1"/>
</dbReference>
<dbReference type="SUPFAM" id="SSF50494">
    <property type="entry name" value="Trypsin-like serine proteases"/>
    <property type="match status" value="1"/>
</dbReference>